<dbReference type="PANTHER" id="PTHR10334">
    <property type="entry name" value="CYSTEINE-RICH SECRETORY PROTEIN-RELATED"/>
    <property type="match status" value="1"/>
</dbReference>
<organism evidence="3 4">
    <name type="scientific">Tahibacter soli</name>
    <dbReference type="NCBI Taxonomy" id="2983605"/>
    <lineage>
        <taxon>Bacteria</taxon>
        <taxon>Pseudomonadati</taxon>
        <taxon>Pseudomonadota</taxon>
        <taxon>Gammaproteobacteria</taxon>
        <taxon>Lysobacterales</taxon>
        <taxon>Rhodanobacteraceae</taxon>
        <taxon>Tahibacter</taxon>
    </lineage>
</organism>
<name>A0A9X3YGX3_9GAMM</name>
<keyword evidence="1" id="KW-0732">Signal</keyword>
<protein>
    <submittedName>
        <fullName evidence="3">CAP domain-containing protein</fullName>
    </submittedName>
</protein>
<comment type="caution">
    <text evidence="3">The sequence shown here is derived from an EMBL/GenBank/DDBJ whole genome shotgun (WGS) entry which is preliminary data.</text>
</comment>
<dbReference type="AlphaFoldDB" id="A0A9X3YGX3"/>
<dbReference type="RefSeq" id="WP_263543269.1">
    <property type="nucleotide sequence ID" value="NZ_JAOVZO020000003.1"/>
</dbReference>
<dbReference type="PRINTS" id="PR00837">
    <property type="entry name" value="V5TPXLIKE"/>
</dbReference>
<dbReference type="Gene3D" id="3.40.33.10">
    <property type="entry name" value="CAP"/>
    <property type="match status" value="1"/>
</dbReference>
<dbReference type="InterPro" id="IPR001283">
    <property type="entry name" value="CRISP-related"/>
</dbReference>
<gene>
    <name evidence="3" type="ORF">OD750_005550</name>
</gene>
<proteinExistence type="predicted"/>
<dbReference type="Proteomes" id="UP001139971">
    <property type="component" value="Unassembled WGS sequence"/>
</dbReference>
<dbReference type="PRINTS" id="PR00838">
    <property type="entry name" value="V5ALLERGEN"/>
</dbReference>
<evidence type="ECO:0000256" key="1">
    <source>
        <dbReference type="SAM" id="SignalP"/>
    </source>
</evidence>
<feature type="domain" description="SCP" evidence="2">
    <location>
        <begin position="33"/>
        <end position="189"/>
    </location>
</feature>
<dbReference type="EMBL" id="JAOVZO020000003">
    <property type="protein sequence ID" value="MDC8012006.1"/>
    <property type="molecule type" value="Genomic_DNA"/>
</dbReference>
<dbReference type="GO" id="GO:0005576">
    <property type="term" value="C:extracellular region"/>
    <property type="evidence" value="ECO:0007669"/>
    <property type="project" value="InterPro"/>
</dbReference>
<dbReference type="Pfam" id="PF00188">
    <property type="entry name" value="CAP"/>
    <property type="match status" value="1"/>
</dbReference>
<accession>A0A9X3YGX3</accession>
<dbReference type="InterPro" id="IPR014044">
    <property type="entry name" value="CAP_dom"/>
</dbReference>
<dbReference type="InterPro" id="IPR002413">
    <property type="entry name" value="V5_allergen-like"/>
</dbReference>
<evidence type="ECO:0000259" key="2">
    <source>
        <dbReference type="SMART" id="SM00198"/>
    </source>
</evidence>
<dbReference type="InterPro" id="IPR035940">
    <property type="entry name" value="CAP_sf"/>
</dbReference>
<evidence type="ECO:0000313" key="3">
    <source>
        <dbReference type="EMBL" id="MDC8012006.1"/>
    </source>
</evidence>
<reference evidence="3" key="1">
    <citation type="submission" date="2023-02" db="EMBL/GenBank/DDBJ databases">
        <title>Tahibacter soli sp. nov. isolated from soil.</title>
        <authorList>
            <person name="Baek J.H."/>
            <person name="Lee J.K."/>
            <person name="Choi D.G."/>
            <person name="Jeon C.O."/>
        </authorList>
    </citation>
    <scope>NUCLEOTIDE SEQUENCE</scope>
    <source>
        <strain evidence="3">BL</strain>
    </source>
</reference>
<feature type="chain" id="PRO_5040986878" evidence="1">
    <location>
        <begin position="19"/>
        <end position="193"/>
    </location>
</feature>
<evidence type="ECO:0000313" key="4">
    <source>
        <dbReference type="Proteomes" id="UP001139971"/>
    </source>
</evidence>
<dbReference type="SUPFAM" id="SSF55797">
    <property type="entry name" value="PR-1-like"/>
    <property type="match status" value="1"/>
</dbReference>
<dbReference type="PROSITE" id="PS01010">
    <property type="entry name" value="CRISP_2"/>
    <property type="match status" value="1"/>
</dbReference>
<dbReference type="InterPro" id="IPR018244">
    <property type="entry name" value="Allrgn_V5/Tpx1_CS"/>
</dbReference>
<dbReference type="PROSITE" id="PS01009">
    <property type="entry name" value="CRISP_1"/>
    <property type="match status" value="1"/>
</dbReference>
<dbReference type="SMART" id="SM00198">
    <property type="entry name" value="SCP"/>
    <property type="match status" value="1"/>
</dbReference>
<feature type="signal peptide" evidence="1">
    <location>
        <begin position="1"/>
        <end position="18"/>
    </location>
</feature>
<sequence>MKRSILALLCLLPAPAQAVFMDCLFNDGLELAGAPANWAVNLRLQNCARKTVVPAASPSLGILTWSASLASGAQTWANTCTWGHSGAAGLGENLYGGAVSSGFPTNVEHDAITNPNNFGWADEFPFYNYAANTCASGQQCGHYTQMVWRATTQVGCALKQCTTGSPFGAQFPNWTVVVCRYSPQGNFTGQRPY</sequence>
<keyword evidence="4" id="KW-1185">Reference proteome</keyword>